<evidence type="ECO:0000256" key="3">
    <source>
        <dbReference type="ARBA" id="ARBA00022989"/>
    </source>
</evidence>
<comment type="caution">
    <text evidence="7">The sequence shown here is derived from an EMBL/GenBank/DDBJ whole genome shotgun (WGS) entry which is preliminary data.</text>
</comment>
<gene>
    <name evidence="7" type="ORF">EBO15_38745</name>
</gene>
<feature type="transmembrane region" description="Helical" evidence="5">
    <location>
        <begin position="114"/>
        <end position="135"/>
    </location>
</feature>
<evidence type="ECO:0000256" key="2">
    <source>
        <dbReference type="ARBA" id="ARBA00022692"/>
    </source>
</evidence>
<dbReference type="InterPro" id="IPR009908">
    <property type="entry name" value="Methylamine_util_MauE"/>
</dbReference>
<feature type="transmembrane region" description="Helical" evidence="5">
    <location>
        <begin position="72"/>
        <end position="94"/>
    </location>
</feature>
<protein>
    <recommendedName>
        <fullName evidence="6">Methylamine utilisation protein MauE domain-containing protein</fullName>
    </recommendedName>
</protein>
<sequence length="180" mass="18372">MLYASLACRLTLALVMTLAAVGKLRSPGVFAASLKGFEFIPAWSRRPLAWLVPAAELLITLLLAVPATVTAGFVAAALFCVGLTAVPTIVVARGTTVKCACFGSSEVPMSGWHIARNVILLAAAVLGAVVAFTVGDGVPGEVPGIILAVVTAGLLTALTVFVDDIAALFQTPTPASGRTR</sequence>
<dbReference type="GO" id="GO:0016020">
    <property type="term" value="C:membrane"/>
    <property type="evidence" value="ECO:0007669"/>
    <property type="project" value="UniProtKB-SubCell"/>
</dbReference>
<dbReference type="GO" id="GO:0030416">
    <property type="term" value="P:methylamine metabolic process"/>
    <property type="evidence" value="ECO:0007669"/>
    <property type="project" value="InterPro"/>
</dbReference>
<keyword evidence="4 5" id="KW-0472">Membrane</keyword>
<evidence type="ECO:0000256" key="1">
    <source>
        <dbReference type="ARBA" id="ARBA00004141"/>
    </source>
</evidence>
<dbReference type="UniPathway" id="UPA00895"/>
<feature type="domain" description="Methylamine utilisation protein MauE" evidence="6">
    <location>
        <begin position="2"/>
        <end position="128"/>
    </location>
</feature>
<dbReference type="OrthoDB" id="3430313at2"/>
<dbReference type="RefSeq" id="WP_122199446.1">
    <property type="nucleotide sequence ID" value="NZ_JBHSKC010000025.1"/>
</dbReference>
<reference evidence="7 8" key="1">
    <citation type="submission" date="2018-10" db="EMBL/GenBank/DDBJ databases">
        <title>Isolation from soil.</title>
        <authorList>
            <person name="Hu J."/>
        </authorList>
    </citation>
    <scope>NUCLEOTIDE SEQUENCE [LARGE SCALE GENOMIC DNA]</scope>
    <source>
        <strain evidence="7 8">NEAU-Ht49</strain>
    </source>
</reference>
<dbReference type="EMBL" id="RFFG01000138">
    <property type="protein sequence ID" value="RMI36393.1"/>
    <property type="molecule type" value="Genomic_DNA"/>
</dbReference>
<accession>A0A3M2LIN2</accession>
<evidence type="ECO:0000256" key="5">
    <source>
        <dbReference type="SAM" id="Phobius"/>
    </source>
</evidence>
<name>A0A3M2LIN2_9ACTN</name>
<evidence type="ECO:0000313" key="8">
    <source>
        <dbReference type="Proteomes" id="UP000282674"/>
    </source>
</evidence>
<keyword evidence="2 5" id="KW-0812">Transmembrane</keyword>
<keyword evidence="8" id="KW-1185">Reference proteome</keyword>
<feature type="transmembrane region" description="Helical" evidence="5">
    <location>
        <begin position="47"/>
        <end position="65"/>
    </location>
</feature>
<dbReference type="Proteomes" id="UP000282674">
    <property type="component" value="Unassembled WGS sequence"/>
</dbReference>
<comment type="subcellular location">
    <subcellularLocation>
        <location evidence="1">Membrane</location>
        <topology evidence="1">Multi-pass membrane protein</topology>
    </subcellularLocation>
</comment>
<evidence type="ECO:0000313" key="7">
    <source>
        <dbReference type="EMBL" id="RMI36393.1"/>
    </source>
</evidence>
<evidence type="ECO:0000259" key="6">
    <source>
        <dbReference type="Pfam" id="PF07291"/>
    </source>
</evidence>
<feature type="transmembrane region" description="Helical" evidence="5">
    <location>
        <begin position="142"/>
        <end position="162"/>
    </location>
</feature>
<organism evidence="7 8">
    <name type="scientific">Actinomadura harenae</name>
    <dbReference type="NCBI Taxonomy" id="2483351"/>
    <lineage>
        <taxon>Bacteria</taxon>
        <taxon>Bacillati</taxon>
        <taxon>Actinomycetota</taxon>
        <taxon>Actinomycetes</taxon>
        <taxon>Streptosporangiales</taxon>
        <taxon>Thermomonosporaceae</taxon>
        <taxon>Actinomadura</taxon>
    </lineage>
</organism>
<evidence type="ECO:0000256" key="4">
    <source>
        <dbReference type="ARBA" id="ARBA00023136"/>
    </source>
</evidence>
<dbReference type="Pfam" id="PF07291">
    <property type="entry name" value="MauE"/>
    <property type="match status" value="1"/>
</dbReference>
<proteinExistence type="predicted"/>
<keyword evidence="3 5" id="KW-1133">Transmembrane helix</keyword>
<dbReference type="AlphaFoldDB" id="A0A3M2LIN2"/>